<organism evidence="1 2">
    <name type="scientific">Candidatus Shapirobacteria bacterium CG07_land_8_20_14_0_80_39_12</name>
    <dbReference type="NCBI Taxonomy" id="1974480"/>
    <lineage>
        <taxon>Bacteria</taxon>
        <taxon>Candidatus Shapironibacteriota</taxon>
    </lineage>
</organism>
<dbReference type="Gene3D" id="3.10.450.530">
    <property type="entry name" value="Ribonuclease toxin, BrnT, of type II toxin-antitoxin system"/>
    <property type="match status" value="1"/>
</dbReference>
<name>A0A2M6YPG5_9BACT</name>
<comment type="caution">
    <text evidence="1">The sequence shown here is derived from an EMBL/GenBank/DDBJ whole genome shotgun (WGS) entry which is preliminary data.</text>
</comment>
<dbReference type="InterPro" id="IPR038573">
    <property type="entry name" value="BrnT_sf"/>
</dbReference>
<evidence type="ECO:0008006" key="3">
    <source>
        <dbReference type="Google" id="ProtNLM"/>
    </source>
</evidence>
<dbReference type="Pfam" id="PF04365">
    <property type="entry name" value="BrnT_toxin"/>
    <property type="match status" value="1"/>
</dbReference>
<evidence type="ECO:0000313" key="1">
    <source>
        <dbReference type="EMBL" id="PIU33003.1"/>
    </source>
</evidence>
<reference evidence="2" key="1">
    <citation type="submission" date="2017-09" db="EMBL/GenBank/DDBJ databases">
        <title>Depth-based differentiation of microbial function through sediment-hosted aquifers and enrichment of novel symbionts in the deep terrestrial subsurface.</title>
        <authorList>
            <person name="Probst A.J."/>
            <person name="Ladd B."/>
            <person name="Jarett J.K."/>
            <person name="Geller-Mcgrath D.E."/>
            <person name="Sieber C.M.K."/>
            <person name="Emerson J.B."/>
            <person name="Anantharaman K."/>
            <person name="Thomas B.C."/>
            <person name="Malmstrom R."/>
            <person name="Stieglmeier M."/>
            <person name="Klingl A."/>
            <person name="Woyke T."/>
            <person name="Ryan C.M."/>
            <person name="Banfield J.F."/>
        </authorList>
    </citation>
    <scope>NUCLEOTIDE SEQUENCE [LARGE SCALE GENOMIC DNA]</scope>
</reference>
<dbReference type="InterPro" id="IPR007460">
    <property type="entry name" value="BrnT_toxin"/>
</dbReference>
<accession>A0A2M6YPG5</accession>
<dbReference type="AlphaFoldDB" id="A0A2M6YPG5"/>
<proteinExistence type="predicted"/>
<gene>
    <name evidence="1" type="ORF">COT04_02425</name>
</gene>
<sequence>MKIDKKIKGFIWDKGNTNKNWLKHKVKNSECEEIFFDEEKIILRDVLHSKKEKRFIILGKTRKNRLLFVVFTKRDNKIRIISARSINKKEKKLYEKTI</sequence>
<evidence type="ECO:0000313" key="2">
    <source>
        <dbReference type="Proteomes" id="UP000229559"/>
    </source>
</evidence>
<dbReference type="EMBL" id="PEXA01000065">
    <property type="protein sequence ID" value="PIU33003.1"/>
    <property type="molecule type" value="Genomic_DNA"/>
</dbReference>
<dbReference type="Proteomes" id="UP000229559">
    <property type="component" value="Unassembled WGS sequence"/>
</dbReference>
<protein>
    <recommendedName>
        <fullName evidence="3">BrnT family toxin</fullName>
    </recommendedName>
</protein>